<proteinExistence type="predicted"/>
<dbReference type="GO" id="GO:0010181">
    <property type="term" value="F:FMN binding"/>
    <property type="evidence" value="ECO:0007669"/>
    <property type="project" value="InterPro"/>
</dbReference>
<name>A0A6A4H2G8_9AGAR</name>
<dbReference type="AlphaFoldDB" id="A0A6A4H2G8"/>
<gene>
    <name evidence="2" type="ORF">BT96DRAFT_888097</name>
</gene>
<dbReference type="InterPro" id="IPR013785">
    <property type="entry name" value="Aldolase_TIM"/>
</dbReference>
<dbReference type="EMBL" id="ML769600">
    <property type="protein sequence ID" value="KAE9392251.1"/>
    <property type="molecule type" value="Genomic_DNA"/>
</dbReference>
<dbReference type="Gene3D" id="3.20.20.70">
    <property type="entry name" value="Aldolase class I"/>
    <property type="match status" value="1"/>
</dbReference>
<dbReference type="OrthoDB" id="276546at2759"/>
<dbReference type="PANTHER" id="PTHR22893">
    <property type="entry name" value="NADH OXIDOREDUCTASE-RELATED"/>
    <property type="match status" value="1"/>
</dbReference>
<keyword evidence="3" id="KW-1185">Reference proteome</keyword>
<evidence type="ECO:0000313" key="2">
    <source>
        <dbReference type="EMBL" id="KAE9392251.1"/>
    </source>
</evidence>
<dbReference type="InterPro" id="IPR045247">
    <property type="entry name" value="Oye-like"/>
</dbReference>
<reference evidence="2" key="1">
    <citation type="journal article" date="2019" name="Environ. Microbiol.">
        <title>Fungal ecological strategies reflected in gene transcription - a case study of two litter decomposers.</title>
        <authorList>
            <person name="Barbi F."/>
            <person name="Kohler A."/>
            <person name="Barry K."/>
            <person name="Baskaran P."/>
            <person name="Daum C."/>
            <person name="Fauchery L."/>
            <person name="Ihrmark K."/>
            <person name="Kuo A."/>
            <person name="LaButti K."/>
            <person name="Lipzen A."/>
            <person name="Morin E."/>
            <person name="Grigoriev I.V."/>
            <person name="Henrissat B."/>
            <person name="Lindahl B."/>
            <person name="Martin F."/>
        </authorList>
    </citation>
    <scope>NUCLEOTIDE SEQUENCE</scope>
    <source>
        <strain evidence="2">JB14</strain>
    </source>
</reference>
<evidence type="ECO:0000259" key="1">
    <source>
        <dbReference type="Pfam" id="PF00724"/>
    </source>
</evidence>
<sequence>MLSRSVPTIALTFTRNMSSKSTITAPLFDPLQLGPLTLRNRVLMAALTRSRSVPTSVPNDVNVEYYRQRAQSAGLIVTEGTLVAQQGTEWPHAPGLWNKEQVAGWKKVTDAVHKEGAPIFAQLWHLGRASHPDAPEQKATGQPVYAPSAIAARGGKFRFIPGEPGYVTPTEIDDPTKLIDLFEQGAINAKQAGFDGVELHGANGYLVHQFLDSTSNKRTDSWGGSVANRSRFGLQVLERLISVFGKDRVGIKISPCGGYNDMGMPLKETTETFSYFISEIEKLGVAYINISRYVPAMDPEFDGKKRSTQHDVIETYAHLVKNAKLFVGGGYTGEEAAAAVKDGKVDGVFFGMAWLTHPDVAKRFEYGKALDNKPDFMTLYGKNYGMLEEQKKGYVDYPAAQY</sequence>
<dbReference type="InterPro" id="IPR001155">
    <property type="entry name" value="OxRdtase_FMN_N"/>
</dbReference>
<dbReference type="SUPFAM" id="SSF51395">
    <property type="entry name" value="FMN-linked oxidoreductases"/>
    <property type="match status" value="1"/>
</dbReference>
<dbReference type="Proteomes" id="UP000799118">
    <property type="component" value="Unassembled WGS sequence"/>
</dbReference>
<feature type="domain" description="NADH:flavin oxidoreductase/NADH oxidase N-terminal" evidence="1">
    <location>
        <begin position="27"/>
        <end position="369"/>
    </location>
</feature>
<organism evidence="2 3">
    <name type="scientific">Gymnopus androsaceus JB14</name>
    <dbReference type="NCBI Taxonomy" id="1447944"/>
    <lineage>
        <taxon>Eukaryota</taxon>
        <taxon>Fungi</taxon>
        <taxon>Dikarya</taxon>
        <taxon>Basidiomycota</taxon>
        <taxon>Agaricomycotina</taxon>
        <taxon>Agaricomycetes</taxon>
        <taxon>Agaricomycetidae</taxon>
        <taxon>Agaricales</taxon>
        <taxon>Marasmiineae</taxon>
        <taxon>Omphalotaceae</taxon>
        <taxon>Gymnopus</taxon>
    </lineage>
</organism>
<accession>A0A6A4H2G8</accession>
<dbReference type="CDD" id="cd02933">
    <property type="entry name" value="OYE_like_FMN"/>
    <property type="match status" value="1"/>
</dbReference>
<evidence type="ECO:0000313" key="3">
    <source>
        <dbReference type="Proteomes" id="UP000799118"/>
    </source>
</evidence>
<protein>
    <submittedName>
        <fullName evidence="2">Flavo protein NADH-dependent oxidoreductase</fullName>
    </submittedName>
</protein>
<dbReference type="GO" id="GO:0016491">
    <property type="term" value="F:oxidoreductase activity"/>
    <property type="evidence" value="ECO:0007669"/>
    <property type="project" value="InterPro"/>
</dbReference>
<dbReference type="PANTHER" id="PTHR22893:SF91">
    <property type="entry name" value="NADPH DEHYDROGENASE 2-RELATED"/>
    <property type="match status" value="1"/>
</dbReference>
<dbReference type="Pfam" id="PF00724">
    <property type="entry name" value="Oxidored_FMN"/>
    <property type="match status" value="1"/>
</dbReference>